<keyword evidence="2" id="KW-0732">Signal</keyword>
<accession>A0ABS9SFV8</accession>
<evidence type="ECO:0000313" key="3">
    <source>
        <dbReference type="EMBL" id="MCH5597064.1"/>
    </source>
</evidence>
<dbReference type="EMBL" id="JAKWBL010000001">
    <property type="protein sequence ID" value="MCH5597064.1"/>
    <property type="molecule type" value="Genomic_DNA"/>
</dbReference>
<comment type="caution">
    <text evidence="3">The sequence shown here is derived from an EMBL/GenBank/DDBJ whole genome shotgun (WGS) entry which is preliminary data.</text>
</comment>
<keyword evidence="1" id="KW-0812">Transmembrane</keyword>
<evidence type="ECO:0000256" key="1">
    <source>
        <dbReference type="SAM" id="Phobius"/>
    </source>
</evidence>
<feature type="signal peptide" evidence="2">
    <location>
        <begin position="1"/>
        <end position="18"/>
    </location>
</feature>
<dbReference type="RefSeq" id="WP_240826475.1">
    <property type="nucleotide sequence ID" value="NZ_JAKWBL010000001.1"/>
</dbReference>
<sequence>MKKTILILLCLISGLADAQNTFNWESLNEFDPAEETVAGVIASVTQNGLQNEAFNYNYGIGAIAIFANAGSSDGMTVTFSQAIDVASITLIDDDTGTPNSTTLTPTGGSNTAVTQTINNWQNNPSYSTVKVNWSNVTSFTISSVPAGNFLVLDDIVWYPAGTLAITLGSFNATLTGNNFLVNWTTLTETNNASFDIQVSADGKTFHSVGTVQSQAPGGNSEESLHYRFEINYKQAAGVMGGAAVLLLLGVAFPIRRKTKMLAVAAAVLLGSVAISCAKKDVLPAADNNPVYVRIVQTDIDGTKTYTKVIKATRQ</sequence>
<keyword evidence="1" id="KW-1133">Transmembrane helix</keyword>
<gene>
    <name evidence="3" type="ORF">MKP09_03625</name>
</gene>
<keyword evidence="1" id="KW-0472">Membrane</keyword>
<evidence type="ECO:0000256" key="2">
    <source>
        <dbReference type="SAM" id="SignalP"/>
    </source>
</evidence>
<feature type="transmembrane region" description="Helical" evidence="1">
    <location>
        <begin position="235"/>
        <end position="254"/>
    </location>
</feature>
<feature type="chain" id="PRO_5047253532" evidence="2">
    <location>
        <begin position="19"/>
        <end position="314"/>
    </location>
</feature>
<protein>
    <submittedName>
        <fullName evidence="3">Uncharacterized protein</fullName>
    </submittedName>
</protein>
<proteinExistence type="predicted"/>
<organism evidence="3 4">
    <name type="scientific">Niabella ginsengisoli</name>
    <dbReference type="NCBI Taxonomy" id="522298"/>
    <lineage>
        <taxon>Bacteria</taxon>
        <taxon>Pseudomonadati</taxon>
        <taxon>Bacteroidota</taxon>
        <taxon>Chitinophagia</taxon>
        <taxon>Chitinophagales</taxon>
        <taxon>Chitinophagaceae</taxon>
        <taxon>Niabella</taxon>
    </lineage>
</organism>
<dbReference type="Proteomes" id="UP001202248">
    <property type="component" value="Unassembled WGS sequence"/>
</dbReference>
<keyword evidence="4" id="KW-1185">Reference proteome</keyword>
<reference evidence="3 4" key="1">
    <citation type="submission" date="2022-02" db="EMBL/GenBank/DDBJ databases">
        <authorList>
            <person name="Min J."/>
        </authorList>
    </citation>
    <scope>NUCLEOTIDE SEQUENCE [LARGE SCALE GENOMIC DNA]</scope>
    <source>
        <strain evidence="3 4">GR10-1</strain>
    </source>
</reference>
<evidence type="ECO:0000313" key="4">
    <source>
        <dbReference type="Proteomes" id="UP001202248"/>
    </source>
</evidence>
<name>A0ABS9SFV8_9BACT</name>